<dbReference type="InterPro" id="IPR022380">
    <property type="entry name" value="Glu-Q_tRNA(Asp)_Synthase"/>
</dbReference>
<dbReference type="InterPro" id="IPR000924">
    <property type="entry name" value="Glu/Gln-tRNA-synth"/>
</dbReference>
<sequence length="297" mass="33478">MDDRKYIGRFAPSPTGPLHFGSLVAAVASYLDAKHNDGMWLVRIEDLDKPREVPGAAADILQTLKAYGFEWDAEVIYQSHRHALYQSAFEQLIDQGMVYPCNCSRREIADIAHAGIEGLVYNGQCRDGLSSHREQQAWRVKLINDVIEIDDAIQGIHVHHMFLDIGDFVLKRADGLFAYQLAVVVDDAAQDVTHVVRGSDLLNSTSRQLYLQQLLAYPFLRYAHIPVVMDSHGKKLSKQTYATPINTIQSSSTLLKAFTFLDLDCKDLSESDSLDVIWQWGIENWHHPKATKPSSNQ</sequence>
<evidence type="ECO:0000259" key="7">
    <source>
        <dbReference type="Pfam" id="PF00749"/>
    </source>
</evidence>
<keyword evidence="1" id="KW-0436">Ligase</keyword>
<evidence type="ECO:0000256" key="2">
    <source>
        <dbReference type="ARBA" id="ARBA00022723"/>
    </source>
</evidence>
<reference evidence="8" key="1">
    <citation type="journal article" date="2015" name="Nature">
        <title>Complex archaea that bridge the gap between prokaryotes and eukaryotes.</title>
        <authorList>
            <person name="Spang A."/>
            <person name="Saw J.H."/>
            <person name="Jorgensen S.L."/>
            <person name="Zaremba-Niedzwiedzka K."/>
            <person name="Martijn J."/>
            <person name="Lind A.E."/>
            <person name="van Eijk R."/>
            <person name="Schleper C."/>
            <person name="Guy L."/>
            <person name="Ettema T.J."/>
        </authorList>
    </citation>
    <scope>NUCLEOTIDE SEQUENCE</scope>
</reference>
<evidence type="ECO:0000256" key="4">
    <source>
        <dbReference type="ARBA" id="ARBA00022833"/>
    </source>
</evidence>
<gene>
    <name evidence="8" type="ORF">LCGC14_0647220</name>
</gene>
<dbReference type="GO" id="GO:0004818">
    <property type="term" value="F:glutamate-tRNA ligase activity"/>
    <property type="evidence" value="ECO:0007669"/>
    <property type="project" value="TreeGrafter"/>
</dbReference>
<evidence type="ECO:0000256" key="6">
    <source>
        <dbReference type="ARBA" id="ARBA00023146"/>
    </source>
</evidence>
<evidence type="ECO:0000256" key="3">
    <source>
        <dbReference type="ARBA" id="ARBA00022741"/>
    </source>
</evidence>
<protein>
    <recommendedName>
        <fullName evidence="7">Glutamyl/glutaminyl-tRNA synthetase class Ib catalytic domain-containing protein</fullName>
    </recommendedName>
</protein>
<comment type="caution">
    <text evidence="8">The sequence shown here is derived from an EMBL/GenBank/DDBJ whole genome shotgun (WGS) entry which is preliminary data.</text>
</comment>
<dbReference type="GO" id="GO:0008270">
    <property type="term" value="F:zinc ion binding"/>
    <property type="evidence" value="ECO:0007669"/>
    <property type="project" value="InterPro"/>
</dbReference>
<dbReference type="FunFam" id="3.40.50.620:FF:000093">
    <property type="entry name" value="Glutamyl-Q tRNA(Asp) synthetase"/>
    <property type="match status" value="1"/>
</dbReference>
<dbReference type="Gene3D" id="3.40.50.620">
    <property type="entry name" value="HUPs"/>
    <property type="match status" value="1"/>
</dbReference>
<dbReference type="PANTHER" id="PTHR43311">
    <property type="entry name" value="GLUTAMATE--TRNA LIGASE"/>
    <property type="match status" value="1"/>
</dbReference>
<keyword evidence="3" id="KW-0547">Nucleotide-binding</keyword>
<dbReference type="GO" id="GO:0006424">
    <property type="term" value="P:glutamyl-tRNA aminoacylation"/>
    <property type="evidence" value="ECO:0007669"/>
    <property type="project" value="InterPro"/>
</dbReference>
<keyword evidence="6" id="KW-0030">Aminoacyl-tRNA synthetase</keyword>
<dbReference type="NCBIfam" id="NF004314">
    <property type="entry name" value="PRK05710.1-3"/>
    <property type="match status" value="1"/>
</dbReference>
<organism evidence="8">
    <name type="scientific">marine sediment metagenome</name>
    <dbReference type="NCBI Taxonomy" id="412755"/>
    <lineage>
        <taxon>unclassified sequences</taxon>
        <taxon>metagenomes</taxon>
        <taxon>ecological metagenomes</taxon>
    </lineage>
</organism>
<dbReference type="GO" id="GO:0005524">
    <property type="term" value="F:ATP binding"/>
    <property type="evidence" value="ECO:0007669"/>
    <property type="project" value="UniProtKB-KW"/>
</dbReference>
<proteinExistence type="inferred from homology"/>
<dbReference type="InterPro" id="IPR049940">
    <property type="entry name" value="GluQ/Sye"/>
</dbReference>
<dbReference type="AlphaFoldDB" id="A0A0F9U5S8"/>
<keyword evidence="2" id="KW-0479">Metal-binding</keyword>
<dbReference type="PRINTS" id="PR00987">
    <property type="entry name" value="TRNASYNTHGLU"/>
</dbReference>
<feature type="domain" description="Glutamyl/glutaminyl-tRNA synthetase class Ib catalytic" evidence="7">
    <location>
        <begin position="9"/>
        <end position="243"/>
    </location>
</feature>
<evidence type="ECO:0000256" key="1">
    <source>
        <dbReference type="ARBA" id="ARBA00022598"/>
    </source>
</evidence>
<dbReference type="InterPro" id="IPR020058">
    <property type="entry name" value="Glu/Gln-tRNA-synth_Ib_cat-dom"/>
</dbReference>
<dbReference type="GO" id="GO:0005829">
    <property type="term" value="C:cytosol"/>
    <property type="evidence" value="ECO:0007669"/>
    <property type="project" value="TreeGrafter"/>
</dbReference>
<dbReference type="Pfam" id="PF00749">
    <property type="entry name" value="tRNA-synt_1c"/>
    <property type="match status" value="1"/>
</dbReference>
<dbReference type="HAMAP" id="MF_01428">
    <property type="entry name" value="Glu_Q_tRNA_synth"/>
    <property type="match status" value="1"/>
</dbReference>
<dbReference type="NCBIfam" id="TIGR03838">
    <property type="entry name" value="queuosine_YadB"/>
    <property type="match status" value="1"/>
</dbReference>
<dbReference type="SUPFAM" id="SSF52374">
    <property type="entry name" value="Nucleotidylyl transferase"/>
    <property type="match status" value="1"/>
</dbReference>
<evidence type="ECO:0000313" key="8">
    <source>
        <dbReference type="EMBL" id="KKN49013.1"/>
    </source>
</evidence>
<dbReference type="InterPro" id="IPR014729">
    <property type="entry name" value="Rossmann-like_a/b/a_fold"/>
</dbReference>
<name>A0A0F9U5S8_9ZZZZ</name>
<keyword evidence="4" id="KW-0862">Zinc</keyword>
<keyword evidence="5" id="KW-0067">ATP-binding</keyword>
<dbReference type="EMBL" id="LAZR01001191">
    <property type="protein sequence ID" value="KKN49013.1"/>
    <property type="molecule type" value="Genomic_DNA"/>
</dbReference>
<accession>A0A0F9U5S8</accession>
<dbReference type="PANTHER" id="PTHR43311:SF1">
    <property type="entry name" value="GLUTAMYL-Q TRNA(ASP) SYNTHETASE"/>
    <property type="match status" value="1"/>
</dbReference>
<evidence type="ECO:0000256" key="5">
    <source>
        <dbReference type="ARBA" id="ARBA00022840"/>
    </source>
</evidence>
<dbReference type="GO" id="GO:0006400">
    <property type="term" value="P:tRNA modification"/>
    <property type="evidence" value="ECO:0007669"/>
    <property type="project" value="InterPro"/>
</dbReference>